<dbReference type="SUPFAM" id="SSF50494">
    <property type="entry name" value="Trypsin-like serine proteases"/>
    <property type="match status" value="1"/>
</dbReference>
<dbReference type="InterPro" id="IPR033116">
    <property type="entry name" value="TRYPSIN_SER"/>
</dbReference>
<dbReference type="PROSITE" id="PS51208">
    <property type="entry name" value="AUTOTRANSPORTER"/>
    <property type="match status" value="1"/>
</dbReference>
<evidence type="ECO:0000313" key="5">
    <source>
        <dbReference type="EMBL" id="GHA84746.1"/>
    </source>
</evidence>
<evidence type="ECO:0000256" key="2">
    <source>
        <dbReference type="SAM" id="MobiDB-lite"/>
    </source>
</evidence>
<name>A0A8J3CQ75_9PROT</name>
<dbReference type="InterPro" id="IPR009003">
    <property type="entry name" value="Peptidase_S1_PA"/>
</dbReference>
<evidence type="ECO:0000256" key="1">
    <source>
        <dbReference type="ARBA" id="ARBA00023157"/>
    </source>
</evidence>
<dbReference type="InterPro" id="IPR005546">
    <property type="entry name" value="Autotransporte_beta"/>
</dbReference>
<dbReference type="InterPro" id="IPR001314">
    <property type="entry name" value="Peptidase_S1A"/>
</dbReference>
<dbReference type="Proteomes" id="UP000634004">
    <property type="component" value="Unassembled WGS sequence"/>
</dbReference>
<dbReference type="EMBL" id="BMZH01000002">
    <property type="protein sequence ID" value="GHA84746.1"/>
    <property type="molecule type" value="Genomic_DNA"/>
</dbReference>
<feature type="domain" description="Autotransporter" evidence="4">
    <location>
        <begin position="864"/>
        <end position="1141"/>
    </location>
</feature>
<dbReference type="Pfam" id="PF03797">
    <property type="entry name" value="Autotransporter"/>
    <property type="match status" value="1"/>
</dbReference>
<gene>
    <name evidence="5" type="ORF">GCM10009069_04830</name>
</gene>
<dbReference type="GO" id="GO:0006508">
    <property type="term" value="P:proteolysis"/>
    <property type="evidence" value="ECO:0007669"/>
    <property type="project" value="InterPro"/>
</dbReference>
<dbReference type="InterPro" id="IPR043504">
    <property type="entry name" value="Peptidase_S1_PA_chymotrypsin"/>
</dbReference>
<proteinExistence type="predicted"/>
<evidence type="ECO:0008006" key="7">
    <source>
        <dbReference type="Google" id="ProtNLM"/>
    </source>
</evidence>
<dbReference type="InterPro" id="IPR001254">
    <property type="entry name" value="Trypsin_dom"/>
</dbReference>
<dbReference type="GO" id="GO:0004252">
    <property type="term" value="F:serine-type endopeptidase activity"/>
    <property type="evidence" value="ECO:0007669"/>
    <property type="project" value="InterPro"/>
</dbReference>
<dbReference type="SMART" id="SM00020">
    <property type="entry name" value="Tryp_SPc"/>
    <property type="match status" value="1"/>
</dbReference>
<dbReference type="PRINTS" id="PR00722">
    <property type="entry name" value="CHYMOTRYPSIN"/>
</dbReference>
<dbReference type="SUPFAM" id="SSF103515">
    <property type="entry name" value="Autotransporter"/>
    <property type="match status" value="1"/>
</dbReference>
<accession>A0A8J3CQ75</accession>
<dbReference type="Gene3D" id="2.40.128.130">
    <property type="entry name" value="Autotransporter beta-domain"/>
    <property type="match status" value="1"/>
</dbReference>
<evidence type="ECO:0000259" key="3">
    <source>
        <dbReference type="PROSITE" id="PS50240"/>
    </source>
</evidence>
<dbReference type="PROSITE" id="PS50240">
    <property type="entry name" value="TRYPSIN_DOM"/>
    <property type="match status" value="1"/>
</dbReference>
<reference evidence="5" key="2">
    <citation type="submission" date="2020-09" db="EMBL/GenBank/DDBJ databases">
        <authorList>
            <person name="Sun Q."/>
            <person name="Kim S."/>
        </authorList>
    </citation>
    <scope>NUCLEOTIDE SEQUENCE</scope>
    <source>
        <strain evidence="5">KCTC 32513</strain>
    </source>
</reference>
<dbReference type="AlphaFoldDB" id="A0A8J3CQ75"/>
<keyword evidence="6" id="KW-1185">Reference proteome</keyword>
<evidence type="ECO:0000313" key="6">
    <source>
        <dbReference type="Proteomes" id="UP000634004"/>
    </source>
</evidence>
<evidence type="ECO:0000259" key="4">
    <source>
        <dbReference type="PROSITE" id="PS51208"/>
    </source>
</evidence>
<dbReference type="InterPro" id="IPR036709">
    <property type="entry name" value="Autotransporte_beta_dom_sf"/>
</dbReference>
<organism evidence="5 6">
    <name type="scientific">Algimonas arctica</name>
    <dbReference type="NCBI Taxonomy" id="1479486"/>
    <lineage>
        <taxon>Bacteria</taxon>
        <taxon>Pseudomonadati</taxon>
        <taxon>Pseudomonadota</taxon>
        <taxon>Alphaproteobacteria</taxon>
        <taxon>Maricaulales</taxon>
        <taxon>Robiginitomaculaceae</taxon>
        <taxon>Algimonas</taxon>
    </lineage>
</organism>
<feature type="region of interest" description="Disordered" evidence="2">
    <location>
        <begin position="413"/>
        <end position="450"/>
    </location>
</feature>
<dbReference type="PROSITE" id="PS00135">
    <property type="entry name" value="TRYPSIN_SER"/>
    <property type="match status" value="1"/>
</dbReference>
<comment type="caution">
    <text evidence="5">The sequence shown here is derived from an EMBL/GenBank/DDBJ whole genome shotgun (WGS) entry which is preliminary data.</text>
</comment>
<dbReference type="SMART" id="SM00869">
    <property type="entry name" value="Autotransporter"/>
    <property type="match status" value="1"/>
</dbReference>
<dbReference type="Gene3D" id="2.40.10.10">
    <property type="entry name" value="Trypsin-like serine proteases"/>
    <property type="match status" value="1"/>
</dbReference>
<reference evidence="5" key="1">
    <citation type="journal article" date="2014" name="Int. J. Syst. Evol. Microbiol.">
        <title>Complete genome sequence of Corynebacterium casei LMG S-19264T (=DSM 44701T), isolated from a smear-ripened cheese.</title>
        <authorList>
            <consortium name="US DOE Joint Genome Institute (JGI-PGF)"/>
            <person name="Walter F."/>
            <person name="Albersmeier A."/>
            <person name="Kalinowski J."/>
            <person name="Ruckert C."/>
        </authorList>
    </citation>
    <scope>NUCLEOTIDE SEQUENCE</scope>
    <source>
        <strain evidence="5">KCTC 32513</strain>
    </source>
</reference>
<feature type="domain" description="Peptidase S1" evidence="3">
    <location>
        <begin position="65"/>
        <end position="353"/>
    </location>
</feature>
<keyword evidence="1" id="KW-1015">Disulfide bond</keyword>
<sequence>METYSLIKERQMTFSDHTPRKRLLTSAALFVIASLSYAPLSNAVVPNDNSSPEDVVDTDGGVNGVGMFFRNDGFVCTGTLINPRTVLFAAHCVNDRPEEDFGPTIPSAFSFGVDALPGFQNWIANGFASNPDLFVFNINQIFWNPESTARPDSFGFLEGDIALASLDTPAANIPTWALLFSRLPDPLAPGDDGYDPANGTGYHVDITGYGRSGSGSTGASFGIDWRRRAAENMLGSLSSFDDRNNFLFGAAFGDLPQNLYRLDFDDPNKENAFDFDLYQDEPLENEGTTAGGDSGGPLILDAENNNLSDENLVIGVLSGGSRFFGPQVFSSYGTESFFQPLFLYADYIAANNPYRYVSAIEGDGAWEDASHWQSDLDPNYRIIDASGNVVNGFPDTQPAGRLETDDPGFGTVCFDPEGDNPGDGCLNFASGEDTPPSRPAPETNNNNMGQLSADEFNRLGIETNAAVEAVDDTGGALSNAGGVLVGGESQSHRSGGVELVENESHAPGDPLPAPTIENGLAGATDFVPDNIDPPSGNNGARRYFEVTLSNSGTTTLSSTRTIDRLNIGGAAGLIIDANGDLTTLIDVNQTGGRVVIDGVLNSASDYTLFSGMLSGTGTVTAPFLTNIAGMIAPGALGTIGTLTIDGSAVLSSGSSLLIDIGANGINDRLAITGDSSLGGQVFFNPTADVRAGNVYTFLTTAGTQSGELSAANISTILRPVLTHTDNAVFATIEAGTYNDAIASGNNVQSAYAKLLDGSRGVDSLSSIYASLDLTSDDQIQAVLDSWAPVTETTTRSLAKSSIDTMAHFHRNRMSQMGSKSWGGGSVTVMGNPVQMASNADYMSTMSDTGQLQAAIGAGVKTTHTIPDDYAIYLSGSFIDGSGSAMPTAQNYSDEDFDGWSIVAGIEHAVSEKITVGASLSYTELEAEAALNQLAETDHLSGSLYGQLRSSQNLVLDGLLSVGTFGTKNTRTVAFPSNATLTSDDDSLAFTADIQVSRPMQAGSIMVVPKAGLRSSVINFDDIEETGGLPGLDIDRDVYQSTQGRLGLDLITTASSRAQFRLTGDIVREFNGGADSFNAGFVGGGGVNAPFLLFGTDKTWGEIGAGLNFGAGKTTINLSADTTVGRRDIEARTYRAGISVKF</sequence>
<protein>
    <recommendedName>
        <fullName evidence="7">Autotransporter domain-containing protein</fullName>
    </recommendedName>
</protein>